<dbReference type="OrthoDB" id="8113227at2759"/>
<dbReference type="STRING" id="4097.A0A1S4DCQ3"/>
<evidence type="ECO:0000313" key="2">
    <source>
        <dbReference type="RefSeq" id="XP_016511186.1"/>
    </source>
</evidence>
<gene>
    <name evidence="2" type="primary">LOC107828406</name>
</gene>
<accession>A0A1S4DCQ3</accession>
<dbReference type="GO" id="GO:0010044">
    <property type="term" value="P:response to aluminum ion"/>
    <property type="evidence" value="ECO:0007669"/>
    <property type="project" value="InterPro"/>
</dbReference>
<dbReference type="Gene3D" id="3.30.160.60">
    <property type="entry name" value="Classic Zinc Finger"/>
    <property type="match status" value="1"/>
</dbReference>
<dbReference type="Proteomes" id="UP000790787">
    <property type="component" value="Chromosome 13"/>
</dbReference>
<dbReference type="InterPro" id="IPR044300">
    <property type="entry name" value="STOP1/2"/>
</dbReference>
<name>A0A1S4DCQ3_TOBAC</name>
<organism evidence="1 2">
    <name type="scientific">Nicotiana tabacum</name>
    <name type="common">Common tobacco</name>
    <dbReference type="NCBI Taxonomy" id="4097"/>
    <lineage>
        <taxon>Eukaryota</taxon>
        <taxon>Viridiplantae</taxon>
        <taxon>Streptophyta</taxon>
        <taxon>Embryophyta</taxon>
        <taxon>Tracheophyta</taxon>
        <taxon>Spermatophyta</taxon>
        <taxon>Magnoliopsida</taxon>
        <taxon>eudicotyledons</taxon>
        <taxon>Gunneridae</taxon>
        <taxon>Pentapetalae</taxon>
        <taxon>asterids</taxon>
        <taxon>lamiids</taxon>
        <taxon>Solanales</taxon>
        <taxon>Solanaceae</taxon>
        <taxon>Nicotianoideae</taxon>
        <taxon>Nicotianeae</taxon>
        <taxon>Nicotiana</taxon>
    </lineage>
</organism>
<dbReference type="PANTHER" id="PTHR46352">
    <property type="entry name" value="PROTEIN SENSITIVE TO PROTON RHIZOTOXICITY 1"/>
    <property type="match status" value="1"/>
</dbReference>
<evidence type="ECO:0000313" key="1">
    <source>
        <dbReference type="Proteomes" id="UP000790787"/>
    </source>
</evidence>
<dbReference type="Pfam" id="PF23118">
    <property type="entry name" value="zf-C2H2_STOP2_C"/>
    <property type="match status" value="1"/>
</dbReference>
<dbReference type="GeneID" id="107828406"/>
<sequence>MYSCTRCNKKSFSVLADLKSHLKHCGETKWKCSCGTSFSRKDKLFGHMALFEGHMPAIEPEEEAKPPAAAVEDDVEMDVSRGSDNGFLDIRTGSDNGFLDRLMLDGFESIDSYCFQDLLESSSPNGLNTVPDTNEWFS</sequence>
<reference evidence="2" key="2">
    <citation type="submission" date="2025-08" db="UniProtKB">
        <authorList>
            <consortium name="RefSeq"/>
        </authorList>
    </citation>
    <scope>IDENTIFICATION</scope>
</reference>
<dbReference type="InterPro" id="IPR058196">
    <property type="entry name" value="zf-C2H2_STOP1/2_C"/>
</dbReference>
<dbReference type="RefSeq" id="XP_016511186.1">
    <property type="nucleotide sequence ID" value="XM_016655700.1"/>
</dbReference>
<dbReference type="AlphaFoldDB" id="A0A1S4DCQ3"/>
<dbReference type="SMR" id="A0A1S4DCQ3"/>
<dbReference type="KEGG" id="nta:107828406"/>
<dbReference type="PANTHER" id="PTHR46352:SF14">
    <property type="entry name" value="PROTEIN SENSITIVE TO PROTON RHIZOTOXICITY 2-LIKE"/>
    <property type="match status" value="1"/>
</dbReference>
<proteinExistence type="predicted"/>
<dbReference type="PaxDb" id="4097-A0A1S4DCQ3"/>
<keyword evidence="1" id="KW-1185">Reference proteome</keyword>
<dbReference type="GO" id="GO:0008270">
    <property type="term" value="F:zinc ion binding"/>
    <property type="evidence" value="ECO:0007669"/>
    <property type="project" value="UniProtKB-KW"/>
</dbReference>
<reference evidence="1" key="1">
    <citation type="journal article" date="2014" name="Nat. Commun.">
        <title>The tobacco genome sequence and its comparison with those of tomato and potato.</title>
        <authorList>
            <person name="Sierro N."/>
            <person name="Battey J.N."/>
            <person name="Ouadi S."/>
            <person name="Bakaher N."/>
            <person name="Bovet L."/>
            <person name="Willig A."/>
            <person name="Goepfert S."/>
            <person name="Peitsch M.C."/>
            <person name="Ivanov N.V."/>
        </authorList>
    </citation>
    <scope>NUCLEOTIDE SEQUENCE [LARGE SCALE GENOMIC DNA]</scope>
</reference>
<protein>
    <submittedName>
        <fullName evidence="2">Protein SENSITIVE TO PROTON RHIZOTOXICITY 1-like</fullName>
    </submittedName>
</protein>
<dbReference type="GO" id="GO:0010447">
    <property type="term" value="P:response to acidic pH"/>
    <property type="evidence" value="ECO:0007669"/>
    <property type="project" value="InterPro"/>
</dbReference>